<dbReference type="GO" id="GO:0071914">
    <property type="term" value="C:prominosome"/>
    <property type="evidence" value="ECO:0007669"/>
    <property type="project" value="TreeGrafter"/>
</dbReference>
<keyword evidence="11" id="KW-1185">Reference proteome</keyword>
<feature type="transmembrane region" description="Helical" evidence="8">
    <location>
        <begin position="104"/>
        <end position="134"/>
    </location>
</feature>
<evidence type="ECO:0000256" key="4">
    <source>
        <dbReference type="ARBA" id="ARBA00022989"/>
    </source>
</evidence>
<comment type="caution">
    <text evidence="10">The sequence shown here is derived from an EMBL/GenBank/DDBJ whole genome shotgun (WGS) entry which is preliminary data.</text>
</comment>
<dbReference type="OrthoDB" id="6229420at2759"/>
<feature type="coiled-coil region" evidence="7">
    <location>
        <begin position="655"/>
        <end position="696"/>
    </location>
</feature>
<feature type="signal peptide" evidence="9">
    <location>
        <begin position="1"/>
        <end position="23"/>
    </location>
</feature>
<feature type="transmembrane region" description="Helical" evidence="8">
    <location>
        <begin position="758"/>
        <end position="777"/>
    </location>
</feature>
<dbReference type="GO" id="GO:0005929">
    <property type="term" value="C:cilium"/>
    <property type="evidence" value="ECO:0007669"/>
    <property type="project" value="TreeGrafter"/>
</dbReference>
<dbReference type="Pfam" id="PF05478">
    <property type="entry name" value="Prominin"/>
    <property type="match status" value="1"/>
</dbReference>
<evidence type="ECO:0000256" key="7">
    <source>
        <dbReference type="SAM" id="Coils"/>
    </source>
</evidence>
<evidence type="ECO:0000256" key="5">
    <source>
        <dbReference type="ARBA" id="ARBA00023136"/>
    </source>
</evidence>
<dbReference type="InterPro" id="IPR008795">
    <property type="entry name" value="Prominin"/>
</dbReference>
<comment type="subcellular location">
    <subcellularLocation>
        <location evidence="1">Membrane</location>
        <topology evidence="1">Multi-pass membrane protein</topology>
    </subcellularLocation>
</comment>
<evidence type="ECO:0000313" key="10">
    <source>
        <dbReference type="EMBL" id="KAJ8026016.1"/>
    </source>
</evidence>
<evidence type="ECO:0000256" key="8">
    <source>
        <dbReference type="SAM" id="Phobius"/>
    </source>
</evidence>
<feature type="transmembrane region" description="Helical" evidence="8">
    <location>
        <begin position="463"/>
        <end position="490"/>
    </location>
</feature>
<reference evidence="10" key="1">
    <citation type="submission" date="2021-10" db="EMBL/GenBank/DDBJ databases">
        <title>Tropical sea cucumber genome reveals ecological adaptation and Cuvierian tubules defense mechanism.</title>
        <authorList>
            <person name="Chen T."/>
        </authorList>
    </citation>
    <scope>NUCLEOTIDE SEQUENCE</scope>
    <source>
        <strain evidence="10">Nanhai2018</strain>
        <tissue evidence="10">Muscle</tissue>
    </source>
</reference>
<dbReference type="PANTHER" id="PTHR22730">
    <property type="entry name" value="PROMININ PROM PROTEIN"/>
    <property type="match status" value="1"/>
</dbReference>
<dbReference type="GO" id="GO:0016324">
    <property type="term" value="C:apical plasma membrane"/>
    <property type="evidence" value="ECO:0007669"/>
    <property type="project" value="TreeGrafter"/>
</dbReference>
<feature type="chain" id="PRO_5040442703" evidence="9">
    <location>
        <begin position="24"/>
        <end position="843"/>
    </location>
</feature>
<keyword evidence="5 8" id="KW-0472">Membrane</keyword>
<protein>
    <submittedName>
        <fullName evidence="10">Prominin-1-A</fullName>
    </submittedName>
</protein>
<evidence type="ECO:0000256" key="6">
    <source>
        <dbReference type="ARBA" id="ARBA00023180"/>
    </source>
</evidence>
<accession>A0A9Q1BFN6</accession>
<feature type="transmembrane region" description="Helical" evidence="8">
    <location>
        <begin position="416"/>
        <end position="442"/>
    </location>
</feature>
<dbReference type="GO" id="GO:0005902">
    <property type="term" value="C:microvillus"/>
    <property type="evidence" value="ECO:0007669"/>
    <property type="project" value="TreeGrafter"/>
</dbReference>
<keyword evidence="7" id="KW-0175">Coiled coil</keyword>
<evidence type="ECO:0000313" key="11">
    <source>
        <dbReference type="Proteomes" id="UP001152320"/>
    </source>
</evidence>
<keyword evidence="3 8" id="KW-0812">Transmembrane</keyword>
<name>A0A9Q1BFN6_HOLLE</name>
<feature type="transmembrane region" description="Helical" evidence="8">
    <location>
        <begin position="155"/>
        <end position="177"/>
    </location>
</feature>
<evidence type="ECO:0000256" key="2">
    <source>
        <dbReference type="ARBA" id="ARBA00006058"/>
    </source>
</evidence>
<evidence type="ECO:0000256" key="3">
    <source>
        <dbReference type="ARBA" id="ARBA00022692"/>
    </source>
</evidence>
<keyword evidence="6" id="KW-0325">Glycoprotein</keyword>
<dbReference type="EMBL" id="JAIZAY010000017">
    <property type="protein sequence ID" value="KAJ8026016.1"/>
    <property type="molecule type" value="Genomic_DNA"/>
</dbReference>
<gene>
    <name evidence="10" type="ORF">HOLleu_33743</name>
</gene>
<evidence type="ECO:0000256" key="9">
    <source>
        <dbReference type="SAM" id="SignalP"/>
    </source>
</evidence>
<comment type="similarity">
    <text evidence="2">Belongs to the prominin family.</text>
</comment>
<proteinExistence type="inferred from homology"/>
<organism evidence="10 11">
    <name type="scientific">Holothuria leucospilota</name>
    <name type="common">Black long sea cucumber</name>
    <name type="synonym">Mertensiothuria leucospilota</name>
    <dbReference type="NCBI Taxonomy" id="206669"/>
    <lineage>
        <taxon>Eukaryota</taxon>
        <taxon>Metazoa</taxon>
        <taxon>Echinodermata</taxon>
        <taxon>Eleutherozoa</taxon>
        <taxon>Echinozoa</taxon>
        <taxon>Holothuroidea</taxon>
        <taxon>Aspidochirotacea</taxon>
        <taxon>Aspidochirotida</taxon>
        <taxon>Holothuriidae</taxon>
        <taxon>Holothuria</taxon>
    </lineage>
</organism>
<evidence type="ECO:0000256" key="1">
    <source>
        <dbReference type="ARBA" id="ARBA00004141"/>
    </source>
</evidence>
<dbReference type="GO" id="GO:0015485">
    <property type="term" value="F:cholesterol binding"/>
    <property type="evidence" value="ECO:0007669"/>
    <property type="project" value="TreeGrafter"/>
</dbReference>
<dbReference type="Proteomes" id="UP001152320">
    <property type="component" value="Chromosome 17"/>
</dbReference>
<sequence length="843" mass="93204">MHRMLRGLIIWTLLGAFIVGISAQTDVTKDDEGNLVFPPLPETCEYIVTEQLNQTPKSATFGNIATGVIRTIAPATFAQYVEVIRKTIDDPTEFTNNPSQYGTFFAGILILFILGLFLALLVPCIGCIFCCCRCCDNCGGKMLQKTEDNTLCKRWTFVIILVVISVLLGVGCASVYLGGKTLVDSAETIPSTILATADDLECYISESLTTEFGFLVNTSITAVVDLSFDEVNGISSKVEGLLQDAENAIDTVKSLDAVAKEINSSLNQAAALQDAEETVKMSLQTFVDSYSATLNSTACMGVPECNAARQNFDSTSLSLNSDVATVVDFSSIQSKLTDILAQNLTGKAEELRTQLEPIKEFIDDNNFDSSLIDFNSNDLLEITDGITNTVDETFAQVRSFFQGPEFTEVVDQISKYGFIGAAVFAGLIGIIVVIYILGIIFGEIGRNRDDDPTDRECMANCGGCLLVIGWVLSLLLYFIIAIFAATFFLFGSMGEKFICQPLAEPNNFQTIQELLTEVIPDAANFSSFNFSTALRNCEQNQGIWAALELDDAFGNDIDEVLSNFENELNVTSILGDFNFDETVEFDVNPLKNLTNLNFTVINFDLLQAELNKSFPSLDQQIEKIANLSSQLPPGDLQNELNNHTEELTRIQDEELEPLQNQVRNLSMELPDLERKITDLQNDASQLVTDVETLLQDAETTLKDVDALIPKITDIVTQTLDHAKMEIKTNLGSCRPLYNLYDSVDYIMCDNFFDSLNSIWLGFGIAVVFFIFGVIFAVKLSKFYRRMNEADNYHQEVANTYGGGHPNGDQYAGSNIATDTLKRITLFDSTSENTWNMWMHLMVL</sequence>
<dbReference type="GO" id="GO:0009986">
    <property type="term" value="C:cell surface"/>
    <property type="evidence" value="ECO:0007669"/>
    <property type="project" value="TreeGrafter"/>
</dbReference>
<keyword evidence="4 8" id="KW-1133">Transmembrane helix</keyword>
<keyword evidence="9" id="KW-0732">Signal</keyword>
<dbReference type="PANTHER" id="PTHR22730:SF1">
    <property type="entry name" value="PROMININ-LIKE PROTEIN"/>
    <property type="match status" value="1"/>
</dbReference>
<dbReference type="AlphaFoldDB" id="A0A9Q1BFN6"/>
<dbReference type="Gene3D" id="1.20.1170.10">
    <property type="match status" value="1"/>
</dbReference>